<dbReference type="STRING" id="1423754.FC39_GL001028"/>
<name>A0A0R1YIT5_9LACO</name>
<organism evidence="1 2">
    <name type="scientific">Lactobacillus hamsteri DSM 5661 = JCM 6256</name>
    <dbReference type="NCBI Taxonomy" id="1423754"/>
    <lineage>
        <taxon>Bacteria</taxon>
        <taxon>Bacillati</taxon>
        <taxon>Bacillota</taxon>
        <taxon>Bacilli</taxon>
        <taxon>Lactobacillales</taxon>
        <taxon>Lactobacillaceae</taxon>
        <taxon>Lactobacillus</taxon>
    </lineage>
</organism>
<dbReference type="SUPFAM" id="SSF74650">
    <property type="entry name" value="Galactose mutarotase-like"/>
    <property type="match status" value="1"/>
</dbReference>
<gene>
    <name evidence="1" type="ORF">FC39_GL001028</name>
</gene>
<dbReference type="InterPro" id="IPR008183">
    <property type="entry name" value="Aldose_1/G6P_1-epimerase"/>
</dbReference>
<dbReference type="InterPro" id="IPR011013">
    <property type="entry name" value="Gal_mutarotase_sf_dom"/>
</dbReference>
<evidence type="ECO:0000313" key="2">
    <source>
        <dbReference type="Proteomes" id="UP000051223"/>
    </source>
</evidence>
<dbReference type="Pfam" id="PF01263">
    <property type="entry name" value="Aldose_epim"/>
    <property type="match status" value="1"/>
</dbReference>
<keyword evidence="2" id="KW-1185">Reference proteome</keyword>
<dbReference type="Gene3D" id="2.70.98.10">
    <property type="match status" value="1"/>
</dbReference>
<dbReference type="GO" id="GO:0005975">
    <property type="term" value="P:carbohydrate metabolic process"/>
    <property type="evidence" value="ECO:0007669"/>
    <property type="project" value="InterPro"/>
</dbReference>
<dbReference type="GO" id="GO:0016853">
    <property type="term" value="F:isomerase activity"/>
    <property type="evidence" value="ECO:0007669"/>
    <property type="project" value="InterPro"/>
</dbReference>
<dbReference type="InterPro" id="IPR014718">
    <property type="entry name" value="GH-type_carb-bd"/>
</dbReference>
<dbReference type="PATRIC" id="fig|1423754.3.peg.1056"/>
<comment type="caution">
    <text evidence="1">The sequence shown here is derived from an EMBL/GenBank/DDBJ whole genome shotgun (WGS) entry which is preliminary data.</text>
</comment>
<dbReference type="RefSeq" id="WP_025081309.1">
    <property type="nucleotide sequence ID" value="NZ_AZGI01000035.1"/>
</dbReference>
<reference evidence="1 2" key="1">
    <citation type="journal article" date="2015" name="Genome Announc.">
        <title>Expanding the biotechnology potential of lactobacilli through comparative genomics of 213 strains and associated genera.</title>
        <authorList>
            <person name="Sun Z."/>
            <person name="Harris H.M."/>
            <person name="McCann A."/>
            <person name="Guo C."/>
            <person name="Argimon S."/>
            <person name="Zhang W."/>
            <person name="Yang X."/>
            <person name="Jeffery I.B."/>
            <person name="Cooney J.C."/>
            <person name="Kagawa T.F."/>
            <person name="Liu W."/>
            <person name="Song Y."/>
            <person name="Salvetti E."/>
            <person name="Wrobel A."/>
            <person name="Rasinkangas P."/>
            <person name="Parkhill J."/>
            <person name="Rea M.C."/>
            <person name="O'Sullivan O."/>
            <person name="Ritari J."/>
            <person name="Douillard F.P."/>
            <person name="Paul Ross R."/>
            <person name="Yang R."/>
            <person name="Briner A.E."/>
            <person name="Felis G.E."/>
            <person name="de Vos W.M."/>
            <person name="Barrangou R."/>
            <person name="Klaenhammer T.R."/>
            <person name="Caufield P.W."/>
            <person name="Cui Y."/>
            <person name="Zhang H."/>
            <person name="O'Toole P.W."/>
        </authorList>
    </citation>
    <scope>NUCLEOTIDE SEQUENCE [LARGE SCALE GENOMIC DNA]</scope>
    <source>
        <strain evidence="1 2">DSM 5661</strain>
    </source>
</reference>
<dbReference type="Proteomes" id="UP000051223">
    <property type="component" value="Unassembled WGS sequence"/>
</dbReference>
<sequence>MQTIENSLLQVSVDENGAGMNHLVSQTENFDYLQTDDKQETVSIAFSGIDHDNNWALDLPWTVVDKGDARVSLTLIDTPESYKKFPYHFEVMVTYTIEGNQVKVSFLLKNNSNKEMPFSLELNVPIIAGWDSEKAVNSVILKNEDDHTITIEPTDFKVEISEKQIDFVSNKIKLAGETKQNLELSFTIA</sequence>
<accession>A0A0R1YIT5</accession>
<evidence type="ECO:0000313" key="1">
    <source>
        <dbReference type="EMBL" id="KRM39606.1"/>
    </source>
</evidence>
<evidence type="ECO:0008006" key="3">
    <source>
        <dbReference type="Google" id="ProtNLM"/>
    </source>
</evidence>
<dbReference type="GO" id="GO:0030246">
    <property type="term" value="F:carbohydrate binding"/>
    <property type="evidence" value="ECO:0007669"/>
    <property type="project" value="InterPro"/>
</dbReference>
<dbReference type="OrthoDB" id="2309238at2"/>
<proteinExistence type="predicted"/>
<dbReference type="AlphaFoldDB" id="A0A0R1YIT5"/>
<protein>
    <recommendedName>
        <fullName evidence="3">Aldose 1-epimerase</fullName>
    </recommendedName>
</protein>
<dbReference type="eggNOG" id="COG2017">
    <property type="taxonomic scope" value="Bacteria"/>
</dbReference>
<dbReference type="EMBL" id="AZGI01000035">
    <property type="protein sequence ID" value="KRM39606.1"/>
    <property type="molecule type" value="Genomic_DNA"/>
</dbReference>